<dbReference type="InterPro" id="IPR003760">
    <property type="entry name" value="PnrA-like"/>
</dbReference>
<keyword evidence="4 7" id="KW-0732">Signal</keyword>
<evidence type="ECO:0000256" key="1">
    <source>
        <dbReference type="ARBA" id="ARBA00004193"/>
    </source>
</evidence>
<dbReference type="SUPFAM" id="SSF53822">
    <property type="entry name" value="Periplasmic binding protein-like I"/>
    <property type="match status" value="1"/>
</dbReference>
<dbReference type="PANTHER" id="PTHR34296">
    <property type="entry name" value="TRANSCRIPTIONAL ACTIVATOR PROTEIN MED"/>
    <property type="match status" value="1"/>
</dbReference>
<dbReference type="OrthoDB" id="2556857at2"/>
<keyword evidence="3" id="KW-1003">Cell membrane</keyword>
<reference evidence="9 10" key="1">
    <citation type="submission" date="2018-05" db="EMBL/GenBank/DDBJ databases">
        <title>Genomic analysis of Gracilibacillus dipsosauri DD1 reveals novel features of a salt-tolerant amylase.</title>
        <authorList>
            <person name="Deutch C.E."/>
            <person name="Yang S."/>
        </authorList>
    </citation>
    <scope>NUCLEOTIDE SEQUENCE [LARGE SCALE GENOMIC DNA]</scope>
    <source>
        <strain evidence="9 10">DD1</strain>
    </source>
</reference>
<evidence type="ECO:0000313" key="10">
    <source>
        <dbReference type="Proteomes" id="UP000245624"/>
    </source>
</evidence>
<evidence type="ECO:0000256" key="4">
    <source>
        <dbReference type="ARBA" id="ARBA00022729"/>
    </source>
</evidence>
<proteinExistence type="inferred from homology"/>
<dbReference type="Proteomes" id="UP000245624">
    <property type="component" value="Unassembled WGS sequence"/>
</dbReference>
<name>A0A317KYC6_9BACI</name>
<keyword evidence="10" id="KW-1185">Reference proteome</keyword>
<comment type="similarity">
    <text evidence="2">Belongs to the BMP lipoprotein family.</text>
</comment>
<evidence type="ECO:0000256" key="2">
    <source>
        <dbReference type="ARBA" id="ARBA00008610"/>
    </source>
</evidence>
<feature type="chain" id="PRO_5039429655" evidence="7">
    <location>
        <begin position="27"/>
        <end position="320"/>
    </location>
</feature>
<accession>A0A317KYC6</accession>
<sequence length="320" mass="36214">MKKRLRIILFTLLAMLTLTGCFPSNSSQNIEKVGMLIEHSINDQTWGSKGYHGLLDIEKELDMEVYFKEGVQTQPQVNRAIEEFANQGVQLIIGHSSTYGQFFHTIASSYPDIQFVYVNGAYSDDNLISLNFNSMSMGFFAGMVAGKMTESDHVGIIAAYEWQPEVEGFYEGVAYQNPDANINIQYVYSWDESEIAMDHYRNMVDNGVDVIYPTGDAYSMKVVEEAQNDQIYSIGYVNDQQSIGGQSVLTSTIQHVDKLYLYAVEQIEKGELEGGIYNYGFTEEVISMGPYSDEIPEDFQDHLDEQLNEYIETGLLPDHE</sequence>
<dbReference type="GO" id="GO:0005886">
    <property type="term" value="C:plasma membrane"/>
    <property type="evidence" value="ECO:0007669"/>
    <property type="project" value="UniProtKB-SubCell"/>
</dbReference>
<dbReference type="Pfam" id="PF02608">
    <property type="entry name" value="Bmp"/>
    <property type="match status" value="1"/>
</dbReference>
<gene>
    <name evidence="9" type="ORF">DLJ74_14905</name>
</gene>
<evidence type="ECO:0000313" key="9">
    <source>
        <dbReference type="EMBL" id="PWU67740.1"/>
    </source>
</evidence>
<dbReference type="AlphaFoldDB" id="A0A317KYC6"/>
<evidence type="ECO:0000259" key="8">
    <source>
        <dbReference type="Pfam" id="PF02608"/>
    </source>
</evidence>
<comment type="subcellular location">
    <subcellularLocation>
        <location evidence="1">Cell membrane</location>
        <topology evidence="1">Lipid-anchor</topology>
    </subcellularLocation>
</comment>
<dbReference type="EMBL" id="QGTD01000013">
    <property type="protein sequence ID" value="PWU67740.1"/>
    <property type="molecule type" value="Genomic_DNA"/>
</dbReference>
<feature type="signal peptide" evidence="7">
    <location>
        <begin position="1"/>
        <end position="26"/>
    </location>
</feature>
<keyword evidence="5" id="KW-0472">Membrane</keyword>
<dbReference type="RefSeq" id="WP_109985066.1">
    <property type="nucleotide sequence ID" value="NZ_QGTD01000013.1"/>
</dbReference>
<feature type="domain" description="ABC transporter substrate-binding protein PnrA-like" evidence="8">
    <location>
        <begin position="30"/>
        <end position="318"/>
    </location>
</feature>
<organism evidence="9 10">
    <name type="scientific">Gracilibacillus dipsosauri</name>
    <dbReference type="NCBI Taxonomy" id="178340"/>
    <lineage>
        <taxon>Bacteria</taxon>
        <taxon>Bacillati</taxon>
        <taxon>Bacillota</taxon>
        <taxon>Bacilli</taxon>
        <taxon>Bacillales</taxon>
        <taxon>Bacillaceae</taxon>
        <taxon>Gracilibacillus</taxon>
    </lineage>
</organism>
<comment type="caution">
    <text evidence="9">The sequence shown here is derived from an EMBL/GenBank/DDBJ whole genome shotgun (WGS) entry which is preliminary data.</text>
</comment>
<evidence type="ECO:0000256" key="5">
    <source>
        <dbReference type="ARBA" id="ARBA00023136"/>
    </source>
</evidence>
<dbReference type="Gene3D" id="3.40.50.2300">
    <property type="match status" value="2"/>
</dbReference>
<evidence type="ECO:0000256" key="6">
    <source>
        <dbReference type="ARBA" id="ARBA00023288"/>
    </source>
</evidence>
<keyword evidence="6" id="KW-0449">Lipoprotein</keyword>
<dbReference type="InterPro" id="IPR050957">
    <property type="entry name" value="BMP_lipoprotein"/>
</dbReference>
<dbReference type="InterPro" id="IPR028082">
    <property type="entry name" value="Peripla_BP_I"/>
</dbReference>
<dbReference type="PANTHER" id="PTHR34296:SF2">
    <property type="entry name" value="ABC TRANSPORTER GUANOSINE-BINDING PROTEIN NUPN"/>
    <property type="match status" value="1"/>
</dbReference>
<evidence type="ECO:0000256" key="3">
    <source>
        <dbReference type="ARBA" id="ARBA00022475"/>
    </source>
</evidence>
<dbReference type="PROSITE" id="PS51257">
    <property type="entry name" value="PROKAR_LIPOPROTEIN"/>
    <property type="match status" value="1"/>
</dbReference>
<evidence type="ECO:0000256" key="7">
    <source>
        <dbReference type="SAM" id="SignalP"/>
    </source>
</evidence>
<protein>
    <submittedName>
        <fullName evidence="9">BMP family ABC transporter substrate-binding protein</fullName>
    </submittedName>
</protein>